<keyword evidence="1" id="KW-0802">TPR repeat</keyword>
<evidence type="ECO:0000313" key="3">
    <source>
        <dbReference type="EMBL" id="AKF08166.1"/>
    </source>
</evidence>
<dbReference type="Pfam" id="PF13181">
    <property type="entry name" value="TPR_8"/>
    <property type="match status" value="1"/>
</dbReference>
<keyword evidence="2" id="KW-0812">Transmembrane</keyword>
<dbReference type="GO" id="GO:0051301">
    <property type="term" value="P:cell division"/>
    <property type="evidence" value="ECO:0007669"/>
    <property type="project" value="TreeGrafter"/>
</dbReference>
<dbReference type="AlphaFoldDB" id="A0A0F6YKI1"/>
<dbReference type="RefSeq" id="WP_053235339.1">
    <property type="nucleotide sequence ID" value="NZ_CP011125.1"/>
</dbReference>
<dbReference type="OrthoDB" id="2658060at2"/>
<dbReference type="SUPFAM" id="SSF48452">
    <property type="entry name" value="TPR-like"/>
    <property type="match status" value="1"/>
</dbReference>
<keyword evidence="4" id="KW-1185">Reference proteome</keyword>
<dbReference type="STRING" id="927083.DB32_005315"/>
<proteinExistence type="predicted"/>
<dbReference type="KEGG" id="samy:DB32_005315"/>
<dbReference type="Gene3D" id="1.25.40.10">
    <property type="entry name" value="Tetratricopeptide repeat domain"/>
    <property type="match status" value="1"/>
</dbReference>
<evidence type="ECO:0000313" key="4">
    <source>
        <dbReference type="Proteomes" id="UP000034883"/>
    </source>
</evidence>
<evidence type="ECO:0000256" key="2">
    <source>
        <dbReference type="SAM" id="Phobius"/>
    </source>
</evidence>
<sequence length="222" mass="25839">MGYFSYYLGWILLTYLVQYPPLLVGLVVLFVLRRFVPDPWVLFRTMGRIQALRRQIDANPANVTARRDLAMVYVERLRPGRALELLDEARKRFPDDAELLYLSGLAQFKRRDYEKALEPLVKSVQMDPRVRFGEPYLVAGDALRKLGRDEEAIDAYERFVSTNSSSIEGHVKLALAFRATKDEAAAKKALDEAFATWGQIPGYKRRKELQWWLYAWICRLFV</sequence>
<organism evidence="3 4">
    <name type="scientific">Sandaracinus amylolyticus</name>
    <dbReference type="NCBI Taxonomy" id="927083"/>
    <lineage>
        <taxon>Bacteria</taxon>
        <taxon>Pseudomonadati</taxon>
        <taxon>Myxococcota</taxon>
        <taxon>Polyangia</taxon>
        <taxon>Polyangiales</taxon>
        <taxon>Sandaracinaceae</taxon>
        <taxon>Sandaracinus</taxon>
    </lineage>
</organism>
<dbReference type="Proteomes" id="UP000034883">
    <property type="component" value="Chromosome"/>
</dbReference>
<dbReference type="Pfam" id="PF13432">
    <property type="entry name" value="TPR_16"/>
    <property type="match status" value="1"/>
</dbReference>
<evidence type="ECO:0000256" key="1">
    <source>
        <dbReference type="PROSITE-ProRule" id="PRU00339"/>
    </source>
</evidence>
<dbReference type="PANTHER" id="PTHR12558">
    <property type="entry name" value="CELL DIVISION CYCLE 16,23,27"/>
    <property type="match status" value="1"/>
</dbReference>
<dbReference type="InterPro" id="IPR011990">
    <property type="entry name" value="TPR-like_helical_dom_sf"/>
</dbReference>
<protein>
    <submittedName>
        <fullName evidence="3">Uncharacterized protein</fullName>
    </submittedName>
</protein>
<dbReference type="EMBL" id="CP011125">
    <property type="protein sequence ID" value="AKF08166.1"/>
    <property type="molecule type" value="Genomic_DNA"/>
</dbReference>
<dbReference type="PROSITE" id="PS50005">
    <property type="entry name" value="TPR"/>
    <property type="match status" value="1"/>
</dbReference>
<accession>A0A0F6YKI1</accession>
<keyword evidence="2" id="KW-1133">Transmembrane helix</keyword>
<keyword evidence="2" id="KW-0472">Membrane</keyword>
<dbReference type="InterPro" id="IPR019734">
    <property type="entry name" value="TPR_rpt"/>
</dbReference>
<dbReference type="SMART" id="SM00028">
    <property type="entry name" value="TPR"/>
    <property type="match status" value="4"/>
</dbReference>
<feature type="transmembrane region" description="Helical" evidence="2">
    <location>
        <begin position="6"/>
        <end position="32"/>
    </location>
</feature>
<name>A0A0F6YKI1_9BACT</name>
<gene>
    <name evidence="3" type="ORF">DB32_005315</name>
</gene>
<reference evidence="3 4" key="1">
    <citation type="submission" date="2015-03" db="EMBL/GenBank/DDBJ databases">
        <title>Genome assembly of Sandaracinus amylolyticus DSM 53668.</title>
        <authorList>
            <person name="Sharma G."/>
            <person name="Subramanian S."/>
        </authorList>
    </citation>
    <scope>NUCLEOTIDE SEQUENCE [LARGE SCALE GENOMIC DNA]</scope>
    <source>
        <strain evidence="3 4">DSM 53668</strain>
    </source>
</reference>
<feature type="repeat" description="TPR" evidence="1">
    <location>
        <begin position="97"/>
        <end position="130"/>
    </location>
</feature>
<dbReference type="PANTHER" id="PTHR12558:SF13">
    <property type="entry name" value="CELL DIVISION CYCLE PROTEIN 27 HOMOLOG"/>
    <property type="match status" value="1"/>
</dbReference>